<keyword evidence="3" id="KW-1003">Cell membrane</keyword>
<dbReference type="PANTHER" id="PTHR32024:SF4">
    <property type="entry name" value="KTR SYSTEM POTASSIUM UPTAKE PROTEIN D"/>
    <property type="match status" value="1"/>
</dbReference>
<keyword evidence="10" id="KW-1185">Reference proteome</keyword>
<evidence type="ECO:0000313" key="10">
    <source>
        <dbReference type="Proteomes" id="UP001267290"/>
    </source>
</evidence>
<keyword evidence="7 8" id="KW-0472">Membrane</keyword>
<reference evidence="9 10" key="1">
    <citation type="submission" date="2023-07" db="EMBL/GenBank/DDBJ databases">
        <title>Sorghum-associated microbial communities from plants grown in Nebraska, USA.</title>
        <authorList>
            <person name="Schachtman D."/>
        </authorList>
    </citation>
    <scope>NUCLEOTIDE SEQUENCE [LARGE SCALE GENOMIC DNA]</scope>
    <source>
        <strain evidence="9 10">CC258</strain>
    </source>
</reference>
<accession>A0ABU1P335</accession>
<keyword evidence="5 8" id="KW-1133">Transmembrane helix</keyword>
<dbReference type="PANTHER" id="PTHR32024">
    <property type="entry name" value="TRK SYSTEM POTASSIUM UPTAKE PROTEIN TRKG-RELATED"/>
    <property type="match status" value="1"/>
</dbReference>
<feature type="transmembrane region" description="Helical" evidence="8">
    <location>
        <begin position="12"/>
        <end position="33"/>
    </location>
</feature>
<comment type="subcellular location">
    <subcellularLocation>
        <location evidence="1">Cell membrane</location>
        <topology evidence="1">Multi-pass membrane protein</topology>
    </subcellularLocation>
</comment>
<sequence>MLSKLQKMPASRLIVIAYVIGIFLIAILLKLPISLQPGATISFVDALFTSASAVSVTGLTTVGIKDTLSGFGIGVLIVAFQFGGIGVMTLGSFYWLLLGQEIGLLQRKMIMIDQNRNNLSGLVQLMKLVLVFTLMLEAISTLAFGLYFYFAGEHGSIWSALYYGMFHTISAFTNAGFDLFGNSLLDYSGDYFVQALTMLLIVLGGIGFPVLAELREYLWGGHKNFRFSLFTKLTILTTSVLLVFGAIGFWLTERTHALAGMSWHGKILSSLFMSVTSRSAGLTTIDISTITEASLLLVSILMFIGASPSSMGGGVRTTTVAVIVLTLVAYARGEKEPKVFGRMISQEDSLKSFVFFLTGIALLLGGMFVLLMAEPDRWGVSAILFEVASAFGTCGLSTGITGDLGSVSKITLIVLMFIGRIGLFLFYTLFTNGKKKPLIRYPEEKLIIG</sequence>
<name>A0ABU1P335_9BACL</name>
<dbReference type="InterPro" id="IPR003445">
    <property type="entry name" value="Cat_transpt"/>
</dbReference>
<comment type="caution">
    <text evidence="9">The sequence shown here is derived from an EMBL/GenBank/DDBJ whole genome shotgun (WGS) entry which is preliminary data.</text>
</comment>
<organism evidence="9 10">
    <name type="scientific">Paenibacillus qinlingensis</name>
    <dbReference type="NCBI Taxonomy" id="1837343"/>
    <lineage>
        <taxon>Bacteria</taxon>
        <taxon>Bacillati</taxon>
        <taxon>Bacillota</taxon>
        <taxon>Bacilli</taxon>
        <taxon>Bacillales</taxon>
        <taxon>Paenibacillaceae</taxon>
        <taxon>Paenibacillus</taxon>
    </lineage>
</organism>
<evidence type="ECO:0000256" key="5">
    <source>
        <dbReference type="ARBA" id="ARBA00022989"/>
    </source>
</evidence>
<feature type="transmembrane region" description="Helical" evidence="8">
    <location>
        <begin position="233"/>
        <end position="251"/>
    </location>
</feature>
<protein>
    <submittedName>
        <fullName evidence="9">Trk-type K+ transport system membrane component</fullName>
    </submittedName>
</protein>
<evidence type="ECO:0000313" key="9">
    <source>
        <dbReference type="EMBL" id="MDR6554138.1"/>
    </source>
</evidence>
<evidence type="ECO:0000256" key="8">
    <source>
        <dbReference type="SAM" id="Phobius"/>
    </source>
</evidence>
<evidence type="ECO:0000256" key="3">
    <source>
        <dbReference type="ARBA" id="ARBA00022475"/>
    </source>
</evidence>
<evidence type="ECO:0000256" key="2">
    <source>
        <dbReference type="ARBA" id="ARBA00022448"/>
    </source>
</evidence>
<feature type="transmembrane region" description="Helical" evidence="8">
    <location>
        <begin position="313"/>
        <end position="331"/>
    </location>
</feature>
<feature type="transmembrane region" description="Helical" evidence="8">
    <location>
        <begin position="71"/>
        <end position="97"/>
    </location>
</feature>
<proteinExistence type="predicted"/>
<keyword evidence="4 8" id="KW-0812">Transmembrane</keyword>
<feature type="transmembrane region" description="Helical" evidence="8">
    <location>
        <begin position="378"/>
        <end position="398"/>
    </location>
</feature>
<dbReference type="EMBL" id="JAVDSB010000014">
    <property type="protein sequence ID" value="MDR6554138.1"/>
    <property type="molecule type" value="Genomic_DNA"/>
</dbReference>
<feature type="transmembrane region" description="Helical" evidence="8">
    <location>
        <begin position="352"/>
        <end position="372"/>
    </location>
</feature>
<feature type="transmembrane region" description="Helical" evidence="8">
    <location>
        <begin position="287"/>
        <end position="307"/>
    </location>
</feature>
<feature type="transmembrane region" description="Helical" evidence="8">
    <location>
        <begin position="162"/>
        <end position="185"/>
    </location>
</feature>
<gene>
    <name evidence="9" type="ORF">J2736_005353</name>
</gene>
<feature type="transmembrane region" description="Helical" evidence="8">
    <location>
        <begin position="410"/>
        <end position="430"/>
    </location>
</feature>
<dbReference type="Pfam" id="PF02386">
    <property type="entry name" value="TrkH"/>
    <property type="match status" value="1"/>
</dbReference>
<evidence type="ECO:0000256" key="7">
    <source>
        <dbReference type="ARBA" id="ARBA00023136"/>
    </source>
</evidence>
<dbReference type="RefSeq" id="WP_310501578.1">
    <property type="nucleotide sequence ID" value="NZ_JAVDSB010000014.1"/>
</dbReference>
<feature type="transmembrane region" description="Helical" evidence="8">
    <location>
        <begin position="128"/>
        <end position="150"/>
    </location>
</feature>
<evidence type="ECO:0000256" key="6">
    <source>
        <dbReference type="ARBA" id="ARBA00023065"/>
    </source>
</evidence>
<evidence type="ECO:0000256" key="1">
    <source>
        <dbReference type="ARBA" id="ARBA00004651"/>
    </source>
</evidence>
<dbReference type="Proteomes" id="UP001267290">
    <property type="component" value="Unassembled WGS sequence"/>
</dbReference>
<evidence type="ECO:0000256" key="4">
    <source>
        <dbReference type="ARBA" id="ARBA00022692"/>
    </source>
</evidence>
<keyword evidence="6" id="KW-0406">Ion transport</keyword>
<feature type="transmembrane region" description="Helical" evidence="8">
    <location>
        <begin position="39"/>
        <end position="59"/>
    </location>
</feature>
<keyword evidence="2" id="KW-0813">Transport</keyword>
<feature type="transmembrane region" description="Helical" evidence="8">
    <location>
        <begin position="191"/>
        <end position="212"/>
    </location>
</feature>